<protein>
    <recommendedName>
        <fullName evidence="1">Thoeris anti-defense 2-like domain-containing protein</fullName>
    </recommendedName>
</protein>
<evidence type="ECO:0000313" key="2">
    <source>
        <dbReference type="EMBL" id="MBD2800312.1"/>
    </source>
</evidence>
<organism evidence="2">
    <name type="scientific">Xenorhabdus szentirmaii</name>
    <dbReference type="NCBI Taxonomy" id="290112"/>
    <lineage>
        <taxon>Bacteria</taxon>
        <taxon>Pseudomonadati</taxon>
        <taxon>Pseudomonadota</taxon>
        <taxon>Gammaproteobacteria</taxon>
        <taxon>Enterobacterales</taxon>
        <taxon>Morganellaceae</taxon>
        <taxon>Xenorhabdus</taxon>
    </lineage>
</organism>
<dbReference type="Pfam" id="PF11195">
    <property type="entry name" value="Tad2-like"/>
    <property type="match status" value="1"/>
</dbReference>
<feature type="domain" description="Thoeris anti-defense 2-like" evidence="1">
    <location>
        <begin position="4"/>
        <end position="52"/>
    </location>
</feature>
<reference evidence="2" key="2">
    <citation type="journal article" date="2024" name="Toxins">
        <title>Genome Sequence Analysis of Native Xenorhabdus Strains Isolated from Entomopathogenic Nematodes in Argentina.</title>
        <authorList>
            <person name="Palma L."/>
            <person name="Frizzo L."/>
            <person name="Kaiser S."/>
            <person name="Berry C."/>
            <person name="Caballero P."/>
            <person name="Bode H.B."/>
            <person name="Del Valle E.E."/>
        </authorList>
    </citation>
    <scope>NUCLEOTIDE SEQUENCE</scope>
    <source>
        <strain evidence="2">M</strain>
    </source>
</reference>
<dbReference type="AlphaFoldDB" id="A0AAW3YU83"/>
<dbReference type="Proteomes" id="UP001193920">
    <property type="component" value="Unassembled WGS sequence"/>
</dbReference>
<evidence type="ECO:0000259" key="1">
    <source>
        <dbReference type="Pfam" id="PF11195"/>
    </source>
</evidence>
<comment type="caution">
    <text evidence="2">The sequence shown here is derived from an EMBL/GenBank/DDBJ whole genome shotgun (WGS) entry which is preliminary data.</text>
</comment>
<name>A0AAW3YU83_9GAMM</name>
<proteinExistence type="predicted"/>
<dbReference type="EMBL" id="JACXBF010000167">
    <property type="protein sequence ID" value="MBD2800312.1"/>
    <property type="molecule type" value="Genomic_DNA"/>
</dbReference>
<sequence length="54" mass="6803">MYFGNQRYRKDWDSPMQYLYLKPQSSVEQTYMQVHDKHGHWKDWKPDQEDMVSY</sequence>
<gene>
    <name evidence="2" type="ORF">ID854_07545</name>
</gene>
<reference evidence="2" key="1">
    <citation type="submission" date="2020-09" db="EMBL/GenBank/DDBJ databases">
        <authorList>
            <person name="Palma L."/>
            <person name="Caballero P."/>
            <person name="Berry C."/>
            <person name="Del Valle E."/>
        </authorList>
    </citation>
    <scope>NUCLEOTIDE SEQUENCE</scope>
    <source>
        <strain evidence="2">M</strain>
    </source>
</reference>
<accession>A0AAW3YU83</accession>
<dbReference type="InterPro" id="IPR021361">
    <property type="entry name" value="Tad2-like_dom"/>
</dbReference>